<organism evidence="1 2">
    <name type="scientific">Armillaria ostoyae</name>
    <name type="common">Armillaria root rot fungus</name>
    <dbReference type="NCBI Taxonomy" id="47428"/>
    <lineage>
        <taxon>Eukaryota</taxon>
        <taxon>Fungi</taxon>
        <taxon>Dikarya</taxon>
        <taxon>Basidiomycota</taxon>
        <taxon>Agaricomycotina</taxon>
        <taxon>Agaricomycetes</taxon>
        <taxon>Agaricomycetidae</taxon>
        <taxon>Agaricales</taxon>
        <taxon>Marasmiineae</taxon>
        <taxon>Physalacriaceae</taxon>
        <taxon>Armillaria</taxon>
    </lineage>
</organism>
<dbReference type="Proteomes" id="UP000219338">
    <property type="component" value="Unassembled WGS sequence"/>
</dbReference>
<evidence type="ECO:0000313" key="2">
    <source>
        <dbReference type="Proteomes" id="UP000219338"/>
    </source>
</evidence>
<sequence length="107" mass="12400">MFIRRLLSVAKRSPVDTLFSEAGMWPIKYRRIMLALRYWQYALSLPNDHFLSYAFADSMTLARIRKASWIADLARVCAALPHPVRIDLSRHWSPVDIDNVITAVEPQ</sequence>
<dbReference type="OMA" id="FSEAGMW"/>
<keyword evidence="2" id="KW-1185">Reference proteome</keyword>
<dbReference type="OrthoDB" id="3065006at2759"/>
<dbReference type="AlphaFoldDB" id="A0A284S124"/>
<dbReference type="EMBL" id="FUEG01000025">
    <property type="protein sequence ID" value="SJL14720.1"/>
    <property type="molecule type" value="Genomic_DNA"/>
</dbReference>
<dbReference type="STRING" id="47428.A0A284S124"/>
<accession>A0A284S124</accession>
<evidence type="ECO:0000313" key="1">
    <source>
        <dbReference type="EMBL" id="SJL14720.1"/>
    </source>
</evidence>
<reference evidence="2" key="1">
    <citation type="journal article" date="2017" name="Nat. Ecol. Evol.">
        <title>Genome expansion and lineage-specific genetic innovations in the forest pathogenic fungi Armillaria.</title>
        <authorList>
            <person name="Sipos G."/>
            <person name="Prasanna A.N."/>
            <person name="Walter M.C."/>
            <person name="O'Connor E."/>
            <person name="Balint B."/>
            <person name="Krizsan K."/>
            <person name="Kiss B."/>
            <person name="Hess J."/>
            <person name="Varga T."/>
            <person name="Slot J."/>
            <person name="Riley R."/>
            <person name="Boka B."/>
            <person name="Rigling D."/>
            <person name="Barry K."/>
            <person name="Lee J."/>
            <person name="Mihaltcheva S."/>
            <person name="LaButti K."/>
            <person name="Lipzen A."/>
            <person name="Waldron R."/>
            <person name="Moloney N.M."/>
            <person name="Sperisen C."/>
            <person name="Kredics L."/>
            <person name="Vagvoelgyi C."/>
            <person name="Patrignani A."/>
            <person name="Fitzpatrick D."/>
            <person name="Nagy I."/>
            <person name="Doyle S."/>
            <person name="Anderson J.B."/>
            <person name="Grigoriev I.V."/>
            <person name="Gueldener U."/>
            <person name="Muensterkoetter M."/>
            <person name="Nagy L.G."/>
        </authorList>
    </citation>
    <scope>NUCLEOTIDE SEQUENCE [LARGE SCALE GENOMIC DNA]</scope>
    <source>
        <strain evidence="2">C18/9</strain>
    </source>
</reference>
<gene>
    <name evidence="1" type="ORF">ARMOST_18187</name>
</gene>
<proteinExistence type="predicted"/>
<protein>
    <submittedName>
        <fullName evidence="1">Uncharacterized protein</fullName>
    </submittedName>
</protein>
<name>A0A284S124_ARMOS</name>